<evidence type="ECO:0000313" key="6">
    <source>
        <dbReference type="Proteomes" id="UP000326364"/>
    </source>
</evidence>
<dbReference type="PROSITE" id="PS50943">
    <property type="entry name" value="HTH_CROC1"/>
    <property type="match status" value="1"/>
</dbReference>
<dbReference type="GO" id="GO:0005829">
    <property type="term" value="C:cytosol"/>
    <property type="evidence" value="ECO:0007669"/>
    <property type="project" value="TreeGrafter"/>
</dbReference>
<dbReference type="Proteomes" id="UP000326364">
    <property type="component" value="Unassembled WGS sequence"/>
</dbReference>
<dbReference type="InterPro" id="IPR050807">
    <property type="entry name" value="TransReg_Diox_bact_type"/>
</dbReference>
<dbReference type="SMART" id="SM00530">
    <property type="entry name" value="HTH_XRE"/>
    <property type="match status" value="1"/>
</dbReference>
<dbReference type="GO" id="GO:0003677">
    <property type="term" value="F:DNA binding"/>
    <property type="evidence" value="ECO:0007669"/>
    <property type="project" value="UniProtKB-KW"/>
</dbReference>
<dbReference type="InterPro" id="IPR014710">
    <property type="entry name" value="RmlC-like_jellyroll"/>
</dbReference>
<dbReference type="SUPFAM" id="SSF47413">
    <property type="entry name" value="lambda repressor-like DNA-binding domains"/>
    <property type="match status" value="1"/>
</dbReference>
<name>A0A5J5I8R6_9SPHN</name>
<evidence type="ECO:0000259" key="2">
    <source>
        <dbReference type="PROSITE" id="PS50943"/>
    </source>
</evidence>
<dbReference type="AlphaFoldDB" id="A0A5J5I8R6"/>
<dbReference type="PANTHER" id="PTHR46797:SF20">
    <property type="entry name" value="BLR4304 PROTEIN"/>
    <property type="match status" value="1"/>
</dbReference>
<accession>A0A5J5I8R6</accession>
<dbReference type="Pfam" id="PF01381">
    <property type="entry name" value="HTH_3"/>
    <property type="match status" value="1"/>
</dbReference>
<dbReference type="SUPFAM" id="SSF51182">
    <property type="entry name" value="RmlC-like cupins"/>
    <property type="match status" value="1"/>
</dbReference>
<dbReference type="InterPro" id="IPR011051">
    <property type="entry name" value="RmlC_Cupin_sf"/>
</dbReference>
<feature type="domain" description="HTH cro/C1-type" evidence="2">
    <location>
        <begin position="12"/>
        <end position="66"/>
    </location>
</feature>
<dbReference type="Pfam" id="PF07883">
    <property type="entry name" value="Cupin_2"/>
    <property type="match status" value="1"/>
</dbReference>
<evidence type="ECO:0000313" key="4">
    <source>
        <dbReference type="EMBL" id="KAA9033722.1"/>
    </source>
</evidence>
<keyword evidence="1" id="KW-0238">DNA-binding</keyword>
<evidence type="ECO:0000256" key="1">
    <source>
        <dbReference type="ARBA" id="ARBA00023125"/>
    </source>
</evidence>
<dbReference type="Gene3D" id="1.10.260.40">
    <property type="entry name" value="lambda repressor-like DNA-binding domains"/>
    <property type="match status" value="1"/>
</dbReference>
<evidence type="ECO:0000313" key="5">
    <source>
        <dbReference type="Proteomes" id="UP000325933"/>
    </source>
</evidence>
<dbReference type="Gene3D" id="2.60.120.10">
    <property type="entry name" value="Jelly Rolls"/>
    <property type="match status" value="1"/>
</dbReference>
<dbReference type="CDD" id="cd02209">
    <property type="entry name" value="cupin_XRE_C"/>
    <property type="match status" value="1"/>
</dbReference>
<protein>
    <submittedName>
        <fullName evidence="4">Helix-turn-helix domain-containing protein</fullName>
    </submittedName>
</protein>
<keyword evidence="6" id="KW-1185">Reference proteome</keyword>
<dbReference type="GO" id="GO:0003700">
    <property type="term" value="F:DNA-binding transcription factor activity"/>
    <property type="evidence" value="ECO:0007669"/>
    <property type="project" value="TreeGrafter"/>
</dbReference>
<dbReference type="CDD" id="cd00093">
    <property type="entry name" value="HTH_XRE"/>
    <property type="match status" value="1"/>
</dbReference>
<dbReference type="InterPro" id="IPR013096">
    <property type="entry name" value="Cupin_2"/>
</dbReference>
<dbReference type="RefSeq" id="WP_120253190.1">
    <property type="nucleotide sequence ID" value="NZ_JBNNIY010000003.1"/>
</dbReference>
<comment type="caution">
    <text evidence="4">The sequence shown here is derived from an EMBL/GenBank/DDBJ whole genome shotgun (WGS) entry which is preliminary data.</text>
</comment>
<reference evidence="5 6" key="1">
    <citation type="submission" date="2019-09" db="EMBL/GenBank/DDBJ databases">
        <authorList>
            <person name="Feng G."/>
        </authorList>
    </citation>
    <scope>NUCLEOTIDE SEQUENCE [LARGE SCALE GENOMIC DNA]</scope>
    <source>
        <strain evidence="4 5">KACC 19283</strain>
        <strain evidence="3 6">KACC 19284</strain>
    </source>
</reference>
<dbReference type="InterPro" id="IPR010982">
    <property type="entry name" value="Lambda_DNA-bd_dom_sf"/>
</dbReference>
<dbReference type="PANTHER" id="PTHR46797">
    <property type="entry name" value="HTH-TYPE TRANSCRIPTIONAL REGULATOR"/>
    <property type="match status" value="1"/>
</dbReference>
<proteinExistence type="predicted"/>
<evidence type="ECO:0000313" key="3">
    <source>
        <dbReference type="EMBL" id="KAA9021360.1"/>
    </source>
</evidence>
<sequence length="220" mass="24662">MAGGRRTLGAVITDLRTRNGWTLKEMSQRCGIPVSTLSKVEHDRLSLTYDKLVQLSERLNISIADLFVQSESSSPTAIMGRRSVGTIDSAVRVDTSNYEYYYLCTELRQKRMVPVVTRIHAQTIEEFGQLVRHSGEEFIYVVEGAIIVHTEFYDPIELKAGESIYIDSGMGHAYVCAPGFKETLTIGVMSSAEEDLSNLMHDAHHHVTQNEVKKRAPRKG</sequence>
<dbReference type="EMBL" id="VYQB01000001">
    <property type="protein sequence ID" value="KAA9021360.1"/>
    <property type="molecule type" value="Genomic_DNA"/>
</dbReference>
<organism evidence="4 5">
    <name type="scientific">Sphingobium limneticum</name>
    <dbReference type="NCBI Taxonomy" id="1007511"/>
    <lineage>
        <taxon>Bacteria</taxon>
        <taxon>Pseudomonadati</taxon>
        <taxon>Pseudomonadota</taxon>
        <taxon>Alphaproteobacteria</taxon>
        <taxon>Sphingomonadales</taxon>
        <taxon>Sphingomonadaceae</taxon>
        <taxon>Sphingobium</taxon>
    </lineage>
</organism>
<gene>
    <name evidence="4" type="ORF">F4U95_01300</name>
    <name evidence="3" type="ORF">F4U96_01300</name>
</gene>
<dbReference type="InterPro" id="IPR001387">
    <property type="entry name" value="Cro/C1-type_HTH"/>
</dbReference>
<dbReference type="Proteomes" id="UP000325933">
    <property type="component" value="Unassembled WGS sequence"/>
</dbReference>
<dbReference type="EMBL" id="VYQA01000001">
    <property type="protein sequence ID" value="KAA9033722.1"/>
    <property type="molecule type" value="Genomic_DNA"/>
</dbReference>